<accession>A0A1C7E8F0</accession>
<reference evidence="2" key="1">
    <citation type="submission" date="2016-10" db="EMBL/GenBank/DDBJ databases">
        <authorList>
            <person name="See-Too W.S."/>
        </authorList>
    </citation>
    <scope>NUCLEOTIDE SEQUENCE [LARGE SCALE GENOMIC DNA]</scope>
    <source>
        <strain evidence="2">DSM 23997</strain>
    </source>
</reference>
<keyword evidence="1" id="KW-0812">Transmembrane</keyword>
<dbReference type="Proteomes" id="UP000092650">
    <property type="component" value="Chromosome"/>
</dbReference>
<protein>
    <recommendedName>
        <fullName evidence="4">GGDEF domain-containing protein</fullName>
    </recommendedName>
</protein>
<proteinExistence type="predicted"/>
<gene>
    <name evidence="2" type="ORF">BBI15_06960</name>
</gene>
<organism evidence="2 3">
    <name type="scientific">Planococcus plakortidis</name>
    <dbReference type="NCBI Taxonomy" id="1038856"/>
    <lineage>
        <taxon>Bacteria</taxon>
        <taxon>Bacillati</taxon>
        <taxon>Bacillota</taxon>
        <taxon>Bacilli</taxon>
        <taxon>Bacillales</taxon>
        <taxon>Caryophanaceae</taxon>
        <taxon>Planococcus</taxon>
    </lineage>
</organism>
<evidence type="ECO:0000313" key="3">
    <source>
        <dbReference type="Proteomes" id="UP000092650"/>
    </source>
</evidence>
<name>A0A1C7E8F0_9BACL</name>
<keyword evidence="3" id="KW-1185">Reference proteome</keyword>
<dbReference type="RefSeq" id="WP_068869691.1">
    <property type="nucleotide sequence ID" value="NZ_CP016539.2"/>
</dbReference>
<evidence type="ECO:0000256" key="1">
    <source>
        <dbReference type="SAM" id="Phobius"/>
    </source>
</evidence>
<dbReference type="STRING" id="1038856.BBI15_06960"/>
<evidence type="ECO:0000313" key="2">
    <source>
        <dbReference type="EMBL" id="ANU19965.1"/>
    </source>
</evidence>
<evidence type="ECO:0008006" key="4">
    <source>
        <dbReference type="Google" id="ProtNLM"/>
    </source>
</evidence>
<keyword evidence="1" id="KW-0472">Membrane</keyword>
<sequence>MKNNLKLGILILMVLGFGWALFSLVLPFSTEMLIVAGLSILFMTLIHERYVFLYGISIILSYGVFLTVFAFFFTQRPDLELMYVYSHLLFTGFILSFWLLLNQIKQIGYEASELRRQVQLLQKYHGETDILTVNEFTEQAQWVLKTTERRQEEAWFVEITINTKNKRTQQNIKESLERATLSTIRQKFDLATSTGQSIYLLLKDIDEEGVRQMLERYRYKVKQELNLLDSPYEIRKEQVSNLNELSRALGKAI</sequence>
<dbReference type="KEGG" id="ppla:BBI15_06960"/>
<feature type="transmembrane region" description="Helical" evidence="1">
    <location>
        <begin position="84"/>
        <end position="101"/>
    </location>
</feature>
<feature type="transmembrane region" description="Helical" evidence="1">
    <location>
        <begin position="52"/>
        <end position="72"/>
    </location>
</feature>
<feature type="transmembrane region" description="Helical" evidence="1">
    <location>
        <begin position="32"/>
        <end position="47"/>
    </location>
</feature>
<keyword evidence="1" id="KW-1133">Transmembrane helix</keyword>
<dbReference type="OrthoDB" id="1952191at2"/>
<feature type="transmembrane region" description="Helical" evidence="1">
    <location>
        <begin position="7"/>
        <end position="26"/>
    </location>
</feature>
<dbReference type="AlphaFoldDB" id="A0A1C7E8F0"/>
<dbReference type="EMBL" id="CP016539">
    <property type="protein sequence ID" value="ANU19965.1"/>
    <property type="molecule type" value="Genomic_DNA"/>
</dbReference>